<keyword evidence="4" id="KW-1185">Reference proteome</keyword>
<evidence type="ECO:0000313" key="4">
    <source>
        <dbReference type="Proteomes" id="UP000503312"/>
    </source>
</evidence>
<dbReference type="EMBL" id="CP028942">
    <property type="protein sequence ID" value="QKM64677.1"/>
    <property type="molecule type" value="Genomic_DNA"/>
</dbReference>
<evidence type="ECO:0000256" key="1">
    <source>
        <dbReference type="SAM" id="MobiDB-lite"/>
    </source>
</evidence>
<name>A0A6M9Q0A4_9BURK</name>
<accession>A0A6M9Q0A4</accession>
<dbReference type="Pfam" id="PF11306">
    <property type="entry name" value="DUF3108"/>
    <property type="match status" value="1"/>
</dbReference>
<evidence type="ECO:0008006" key="5">
    <source>
        <dbReference type="Google" id="ProtNLM"/>
    </source>
</evidence>
<reference evidence="3 4" key="1">
    <citation type="submission" date="2018-04" db="EMBL/GenBank/DDBJ databases">
        <title>Polynucleobacter sp. UH21B genome.</title>
        <authorList>
            <person name="Hahn M.W."/>
        </authorList>
    </citation>
    <scope>NUCLEOTIDE SEQUENCE [LARGE SCALE GENOMIC DNA]</scope>
    <source>
        <strain evidence="3 4">MWH-UH21B</strain>
    </source>
</reference>
<organism evidence="3 4">
    <name type="scientific">Polynucleobacter tropicus</name>
    <dbReference type="NCBI Taxonomy" id="1743174"/>
    <lineage>
        <taxon>Bacteria</taxon>
        <taxon>Pseudomonadati</taxon>
        <taxon>Pseudomonadota</taxon>
        <taxon>Betaproteobacteria</taxon>
        <taxon>Burkholderiales</taxon>
        <taxon>Burkholderiaceae</taxon>
        <taxon>Polynucleobacter</taxon>
    </lineage>
</organism>
<feature type="transmembrane region" description="Helical" evidence="2">
    <location>
        <begin position="12"/>
        <end position="34"/>
    </location>
</feature>
<proteinExistence type="predicted"/>
<keyword evidence="2" id="KW-1133">Transmembrane helix</keyword>
<dbReference type="KEGG" id="ptrp:DCO17_05160"/>
<gene>
    <name evidence="3" type="ORF">DCO17_05160</name>
</gene>
<dbReference type="Proteomes" id="UP000503312">
    <property type="component" value="Chromosome"/>
</dbReference>
<dbReference type="AlphaFoldDB" id="A0A6M9Q0A4"/>
<dbReference type="InterPro" id="IPR021457">
    <property type="entry name" value="DUF3108"/>
</dbReference>
<protein>
    <recommendedName>
        <fullName evidence="5">DUF3108 domain-containing protein</fullName>
    </recommendedName>
</protein>
<keyword evidence="2" id="KW-0812">Transmembrane</keyword>
<feature type="region of interest" description="Disordered" evidence="1">
    <location>
        <begin position="58"/>
        <end position="79"/>
    </location>
</feature>
<sequence>MSSLFRKQSLRILLIALLLSLLGHLILFFGLPFISFSTIPEVSDDLIIRSELKSEPPKKIQVTRAPKPKPKEQTPSNDLLDNQASNLITQGGAFNQAGVPFKLPESGTIYYDSFVDGQKLQTGEIDWIADGNSYRLYVNIPYAFVGPFVFESRGTVDSFGIAPAIYWSQRGTRPPRYSRFDRDPNGGGQMFFSEKPEFTPNIVPGTQDRFSLMFQLASLLNGDSKIDEPGTVRSIPVVDYNTLDQWHFKSYGEAVNEDIPSLGKSINRHYALMQRENDPYKRQVDIWLAKDLEWLPGRIRSLEANGRVLELVFKQKNPIALNPTPSAVLN</sequence>
<evidence type="ECO:0000256" key="2">
    <source>
        <dbReference type="SAM" id="Phobius"/>
    </source>
</evidence>
<evidence type="ECO:0000313" key="3">
    <source>
        <dbReference type="EMBL" id="QKM64677.1"/>
    </source>
</evidence>
<keyword evidence="2" id="KW-0472">Membrane</keyword>